<protein>
    <recommendedName>
        <fullName evidence="12">G-protein coupled receptors family 1 profile domain-containing protein</fullName>
    </recommendedName>
</protein>
<gene>
    <name evidence="13" type="ORF">ACEWY4_008103</name>
</gene>
<evidence type="ECO:0000313" key="14">
    <source>
        <dbReference type="Proteomes" id="UP001591681"/>
    </source>
</evidence>
<dbReference type="PROSITE" id="PS50262">
    <property type="entry name" value="G_PROTEIN_RECEP_F1_2"/>
    <property type="match status" value="1"/>
</dbReference>
<organism evidence="13 14">
    <name type="scientific">Coilia grayii</name>
    <name type="common">Gray's grenadier anchovy</name>
    <dbReference type="NCBI Taxonomy" id="363190"/>
    <lineage>
        <taxon>Eukaryota</taxon>
        <taxon>Metazoa</taxon>
        <taxon>Chordata</taxon>
        <taxon>Craniata</taxon>
        <taxon>Vertebrata</taxon>
        <taxon>Euteleostomi</taxon>
        <taxon>Actinopterygii</taxon>
        <taxon>Neopterygii</taxon>
        <taxon>Teleostei</taxon>
        <taxon>Clupei</taxon>
        <taxon>Clupeiformes</taxon>
        <taxon>Clupeoidei</taxon>
        <taxon>Engraulidae</taxon>
        <taxon>Coilinae</taxon>
        <taxon>Coilia</taxon>
    </lineage>
</organism>
<evidence type="ECO:0000256" key="9">
    <source>
        <dbReference type="ARBA" id="ARBA00023224"/>
    </source>
</evidence>
<feature type="transmembrane region" description="Helical" evidence="11">
    <location>
        <begin position="92"/>
        <end position="111"/>
    </location>
</feature>
<dbReference type="PANTHER" id="PTHR24233:SF10">
    <property type="entry name" value="P2Y PURINOCEPTOR 13"/>
    <property type="match status" value="1"/>
</dbReference>
<evidence type="ECO:0000256" key="8">
    <source>
        <dbReference type="ARBA" id="ARBA00023170"/>
    </source>
</evidence>
<feature type="transmembrane region" description="Helical" evidence="11">
    <location>
        <begin position="23"/>
        <end position="42"/>
    </location>
</feature>
<keyword evidence="8 10" id="KW-0675">Receptor</keyword>
<evidence type="ECO:0000256" key="7">
    <source>
        <dbReference type="ARBA" id="ARBA00023157"/>
    </source>
</evidence>
<dbReference type="EMBL" id="JBHFQA010000007">
    <property type="protein sequence ID" value="KAL2095955.1"/>
    <property type="molecule type" value="Genomic_DNA"/>
</dbReference>
<dbReference type="InterPro" id="IPR000276">
    <property type="entry name" value="GPCR_Rhodpsn"/>
</dbReference>
<proteinExistence type="inferred from homology"/>
<dbReference type="PROSITE" id="PS00237">
    <property type="entry name" value="G_PROTEIN_RECEP_F1_1"/>
    <property type="match status" value="1"/>
</dbReference>
<dbReference type="Proteomes" id="UP001591681">
    <property type="component" value="Unassembled WGS sequence"/>
</dbReference>
<feature type="transmembrane region" description="Helical" evidence="11">
    <location>
        <begin position="132"/>
        <end position="150"/>
    </location>
</feature>
<keyword evidence="5 10" id="KW-0297">G-protein coupled receptor</keyword>
<dbReference type="GO" id="GO:0005886">
    <property type="term" value="C:plasma membrane"/>
    <property type="evidence" value="ECO:0007669"/>
    <property type="project" value="UniProtKB-SubCell"/>
</dbReference>
<keyword evidence="9 10" id="KW-0807">Transducer</keyword>
<evidence type="ECO:0000259" key="12">
    <source>
        <dbReference type="PROSITE" id="PS50262"/>
    </source>
</evidence>
<feature type="transmembrane region" description="Helical" evidence="11">
    <location>
        <begin position="229"/>
        <end position="249"/>
    </location>
</feature>
<comment type="caution">
    <text evidence="13">The sequence shown here is derived from an EMBL/GenBank/DDBJ whole genome shotgun (WGS) entry which is preliminary data.</text>
</comment>
<dbReference type="InterPro" id="IPR017452">
    <property type="entry name" value="GPCR_Rhodpsn_7TM"/>
</dbReference>
<name>A0ABD1K9W2_9TELE</name>
<dbReference type="PRINTS" id="PR00237">
    <property type="entry name" value="GPCRRHODOPSN"/>
</dbReference>
<evidence type="ECO:0000256" key="2">
    <source>
        <dbReference type="ARBA" id="ARBA00022475"/>
    </source>
</evidence>
<dbReference type="GO" id="GO:0004930">
    <property type="term" value="F:G protein-coupled receptor activity"/>
    <property type="evidence" value="ECO:0007669"/>
    <property type="project" value="UniProtKB-KW"/>
</dbReference>
<dbReference type="PANTHER" id="PTHR24233">
    <property type="entry name" value="P2Y PURINOCEPTOR-RELATED G-PROTEIN COUPLED RECEPTOR"/>
    <property type="match status" value="1"/>
</dbReference>
<feature type="transmembrane region" description="Helical" evidence="11">
    <location>
        <begin position="54"/>
        <end position="72"/>
    </location>
</feature>
<reference evidence="13 14" key="1">
    <citation type="submission" date="2024-09" db="EMBL/GenBank/DDBJ databases">
        <title>A chromosome-level genome assembly of Gray's grenadier anchovy, Coilia grayii.</title>
        <authorList>
            <person name="Fu Z."/>
        </authorList>
    </citation>
    <scope>NUCLEOTIDE SEQUENCE [LARGE SCALE GENOMIC DNA]</scope>
    <source>
        <strain evidence="13">G4</strain>
        <tissue evidence="13">Muscle</tissue>
    </source>
</reference>
<evidence type="ECO:0000256" key="6">
    <source>
        <dbReference type="ARBA" id="ARBA00023136"/>
    </source>
</evidence>
<keyword evidence="3 10" id="KW-0812">Transmembrane</keyword>
<evidence type="ECO:0000313" key="13">
    <source>
        <dbReference type="EMBL" id="KAL2095955.1"/>
    </source>
</evidence>
<dbReference type="PRINTS" id="PR01735">
    <property type="entry name" value="P2Y13PRNCPTR"/>
</dbReference>
<comment type="similarity">
    <text evidence="10">Belongs to the G-protein coupled receptor 1 family.</text>
</comment>
<dbReference type="SUPFAM" id="SSF81321">
    <property type="entry name" value="Family A G protein-coupled receptor-like"/>
    <property type="match status" value="1"/>
</dbReference>
<evidence type="ECO:0000256" key="3">
    <source>
        <dbReference type="ARBA" id="ARBA00022692"/>
    </source>
</evidence>
<accession>A0ABD1K9W2</accession>
<sequence length="326" mass="36660">MASSSVLLHCGIDLETINIVVRYLYFVLFVPALLLNIMAAWISWNINTKSSFIVYLKNLVAADLLMTLLIPLRGADQLPGSSPALRAFNCQFGSVLFYLCMYVSIVLMGVISLDRFFKIVQPGGKLLGQSALFGKVVSAVIWIVLSIQAIPTMVLTNEKPQYNDTSAELCMAMKNDLGKDYHHGVIMFNNVIFLVVLVIIAFCYTCIAKRVIDSYRNSGSKNVEGKRKIKARVFIVLVVFLVCFAPYHITRFPYVKQQVENRINCKWAALKATKSITLLLSATNVCQDPLIYFLLCKAFRKKLCEVKLFKNWFSSTAQVNSEDTCL</sequence>
<dbReference type="Gene3D" id="1.20.1070.10">
    <property type="entry name" value="Rhodopsin 7-helix transmembrane proteins"/>
    <property type="match status" value="1"/>
</dbReference>
<feature type="transmembrane region" description="Helical" evidence="11">
    <location>
        <begin position="186"/>
        <end position="208"/>
    </location>
</feature>
<keyword evidence="4 11" id="KW-1133">Transmembrane helix</keyword>
<feature type="domain" description="G-protein coupled receptors family 1 profile" evidence="12">
    <location>
        <begin position="32"/>
        <end position="292"/>
    </location>
</feature>
<keyword evidence="14" id="KW-1185">Reference proteome</keyword>
<comment type="subcellular location">
    <subcellularLocation>
        <location evidence="1">Cell membrane</location>
        <topology evidence="1">Multi-pass membrane protein</topology>
    </subcellularLocation>
</comment>
<evidence type="ECO:0000256" key="11">
    <source>
        <dbReference type="SAM" id="Phobius"/>
    </source>
</evidence>
<keyword evidence="6 11" id="KW-0472">Membrane</keyword>
<evidence type="ECO:0000256" key="5">
    <source>
        <dbReference type="ARBA" id="ARBA00023040"/>
    </source>
</evidence>
<dbReference type="Pfam" id="PF00001">
    <property type="entry name" value="7tm_1"/>
    <property type="match status" value="1"/>
</dbReference>
<evidence type="ECO:0000256" key="4">
    <source>
        <dbReference type="ARBA" id="ARBA00022989"/>
    </source>
</evidence>
<dbReference type="InterPro" id="IPR008109">
    <property type="entry name" value="P2Y13_rcpt"/>
</dbReference>
<dbReference type="AlphaFoldDB" id="A0ABD1K9W2"/>
<evidence type="ECO:0000256" key="10">
    <source>
        <dbReference type="RuleBase" id="RU000688"/>
    </source>
</evidence>
<keyword evidence="7" id="KW-1015">Disulfide bond</keyword>
<evidence type="ECO:0000256" key="1">
    <source>
        <dbReference type="ARBA" id="ARBA00004651"/>
    </source>
</evidence>
<keyword evidence="2" id="KW-1003">Cell membrane</keyword>